<feature type="coiled-coil region" evidence="1">
    <location>
        <begin position="180"/>
        <end position="217"/>
    </location>
</feature>
<dbReference type="InterPro" id="IPR019454">
    <property type="entry name" value="Lipoprot_YkyA-like"/>
</dbReference>
<comment type="caution">
    <text evidence="2">The sequence shown here is derived from an EMBL/GenBank/DDBJ whole genome shotgun (WGS) entry which is preliminary data.</text>
</comment>
<dbReference type="Proteomes" id="UP000460949">
    <property type="component" value="Unassembled WGS sequence"/>
</dbReference>
<protein>
    <recommendedName>
        <fullName evidence="4">Cell-wall binding lipoprotein</fullName>
    </recommendedName>
</protein>
<proteinExistence type="predicted"/>
<accession>A0A845DNF6</accession>
<evidence type="ECO:0008006" key="4">
    <source>
        <dbReference type="Google" id="ProtNLM"/>
    </source>
</evidence>
<dbReference type="Pfam" id="PF10368">
    <property type="entry name" value="YkyA"/>
    <property type="match status" value="1"/>
</dbReference>
<reference evidence="2 3" key="1">
    <citation type="submission" date="2019-11" db="EMBL/GenBank/DDBJ databases">
        <title>Genome sequences of 17 halophilic strains isolated from different environments.</title>
        <authorList>
            <person name="Furrow R.E."/>
        </authorList>
    </citation>
    <scope>NUCLEOTIDE SEQUENCE [LARGE SCALE GENOMIC DNA]</scope>
    <source>
        <strain evidence="2 3">22511_23_Filter</strain>
    </source>
</reference>
<gene>
    <name evidence="2" type="ORF">GLW04_03955</name>
</gene>
<evidence type="ECO:0000313" key="2">
    <source>
        <dbReference type="EMBL" id="MYL19030.1"/>
    </source>
</evidence>
<dbReference type="EMBL" id="WMET01000001">
    <property type="protein sequence ID" value="MYL19030.1"/>
    <property type="molecule type" value="Genomic_DNA"/>
</dbReference>
<dbReference type="OrthoDB" id="2576511at2"/>
<dbReference type="SUPFAM" id="SSF140423">
    <property type="entry name" value="MW0975(SA0943)-like"/>
    <property type="match status" value="1"/>
</dbReference>
<dbReference type="PROSITE" id="PS51257">
    <property type="entry name" value="PROKAR_LIPOPROTEIN"/>
    <property type="match status" value="1"/>
</dbReference>
<evidence type="ECO:0000256" key="1">
    <source>
        <dbReference type="SAM" id="Coils"/>
    </source>
</evidence>
<dbReference type="Gene3D" id="1.20.120.570">
    <property type="entry name" value="YkyA-like"/>
    <property type="match status" value="1"/>
</dbReference>
<organism evidence="2 3">
    <name type="scientific">Halobacillus litoralis</name>
    <dbReference type="NCBI Taxonomy" id="45668"/>
    <lineage>
        <taxon>Bacteria</taxon>
        <taxon>Bacillati</taxon>
        <taxon>Bacillota</taxon>
        <taxon>Bacilli</taxon>
        <taxon>Bacillales</taxon>
        <taxon>Bacillaceae</taxon>
        <taxon>Halobacillus</taxon>
    </lineage>
</organism>
<dbReference type="AlphaFoldDB" id="A0A845DNF6"/>
<sequence length="241" mass="28065">MCQGLRGGNVVRLHTMIGALAAAAIVMTGCSNQEPEEQIYEHLEEAVSQEETFREQQEPMVELEEKEQQLYDEIIALNMDQFDQIKEKSEEAAGIVEERRNKLELEKESIDAAKAEFDEIKSPVEDLGEENEEARDKAQELIDVMEKRYSTYEELYNAYDEALTLDAELYEMTQKEDLKEEDLKAQVEQINESYNQVIEKNEAFNQYTDEYNTLKKELYETMELEVTYEESEEDTTEEDAS</sequence>
<dbReference type="InterPro" id="IPR036785">
    <property type="entry name" value="YkyA-like_sf"/>
</dbReference>
<evidence type="ECO:0000313" key="3">
    <source>
        <dbReference type="Proteomes" id="UP000460949"/>
    </source>
</evidence>
<feature type="coiled-coil region" evidence="1">
    <location>
        <begin position="60"/>
        <end position="155"/>
    </location>
</feature>
<name>A0A845DNF6_9BACI</name>
<keyword evidence="1" id="KW-0175">Coiled coil</keyword>